<gene>
    <name evidence="4" type="ORF">QP460_001440</name>
</gene>
<evidence type="ECO:0000256" key="2">
    <source>
        <dbReference type="SAM" id="MobiDB-lite"/>
    </source>
</evidence>
<dbReference type="InterPro" id="IPR007527">
    <property type="entry name" value="Znf_SWIM"/>
</dbReference>
<proteinExistence type="predicted"/>
<evidence type="ECO:0000313" key="5">
    <source>
        <dbReference type="Proteomes" id="UP001223646"/>
    </source>
</evidence>
<evidence type="ECO:0000313" key="4">
    <source>
        <dbReference type="EMBL" id="MEO3716256.1"/>
    </source>
</evidence>
<comment type="caution">
    <text evidence="4">The sequence shown here is derived from an EMBL/GenBank/DDBJ whole genome shotgun (WGS) entry which is preliminary data.</text>
</comment>
<evidence type="ECO:0000256" key="1">
    <source>
        <dbReference type="PROSITE-ProRule" id="PRU00325"/>
    </source>
</evidence>
<feature type="region of interest" description="Disordered" evidence="2">
    <location>
        <begin position="20"/>
        <end position="40"/>
    </location>
</feature>
<dbReference type="GO" id="GO:0008270">
    <property type="term" value="F:zinc ion binding"/>
    <property type="evidence" value="ECO:0007669"/>
    <property type="project" value="UniProtKB-KW"/>
</dbReference>
<feature type="compositionally biased region" description="Basic residues" evidence="2">
    <location>
        <begin position="23"/>
        <end position="32"/>
    </location>
</feature>
<reference evidence="4" key="2">
    <citation type="submission" date="2024-05" db="EMBL/GenBank/DDBJ databases">
        <authorList>
            <person name="Wolfe A."/>
        </authorList>
    </citation>
    <scope>NUCLEOTIDE SEQUENCE</scope>
    <source>
        <strain evidence="4">UMB1064</strain>
    </source>
</reference>
<dbReference type="PANTHER" id="PTHR38133">
    <property type="entry name" value="SLR1429 PROTEIN"/>
    <property type="match status" value="1"/>
</dbReference>
<dbReference type="Proteomes" id="UP001223646">
    <property type="component" value="Unassembled WGS sequence"/>
</dbReference>
<keyword evidence="1" id="KW-0479">Metal-binding</keyword>
<keyword evidence="1" id="KW-0862">Zinc</keyword>
<dbReference type="PROSITE" id="PS50966">
    <property type="entry name" value="ZF_SWIM"/>
    <property type="match status" value="1"/>
</dbReference>
<accession>A0AAW9SRV7</accession>
<dbReference type="EMBL" id="JASOOY020000004">
    <property type="protein sequence ID" value="MEO3716256.1"/>
    <property type="molecule type" value="Genomic_DNA"/>
</dbReference>
<name>A0AAW9SRV7_CORAY</name>
<keyword evidence="1" id="KW-0863">Zinc-finger</keyword>
<evidence type="ECO:0000259" key="3">
    <source>
        <dbReference type="PROSITE" id="PS50966"/>
    </source>
</evidence>
<feature type="region of interest" description="Disordered" evidence="2">
    <location>
        <begin position="244"/>
        <end position="271"/>
    </location>
</feature>
<dbReference type="RefSeq" id="WP_150960641.1">
    <property type="nucleotide sequence ID" value="NZ_JASOFM010000001.1"/>
</dbReference>
<reference evidence="4" key="1">
    <citation type="submission" date="2023-05" db="EMBL/GenBank/DDBJ databases">
        <authorList>
            <person name="Du J."/>
        </authorList>
    </citation>
    <scope>NUCLEOTIDE SEQUENCE</scope>
    <source>
        <strain evidence="4">UMB1064</strain>
    </source>
</reference>
<organism evidence="4 5">
    <name type="scientific">Corynebacterium amycolatum</name>
    <dbReference type="NCBI Taxonomy" id="43765"/>
    <lineage>
        <taxon>Bacteria</taxon>
        <taxon>Bacillati</taxon>
        <taxon>Actinomycetota</taxon>
        <taxon>Actinomycetes</taxon>
        <taxon>Mycobacteriales</taxon>
        <taxon>Corynebacteriaceae</taxon>
        <taxon>Corynebacterium</taxon>
    </lineage>
</organism>
<feature type="domain" description="SWIM-type" evidence="3">
    <location>
        <begin position="168"/>
        <end position="203"/>
    </location>
</feature>
<sequence>MAGDGDVTWGDNVIFAEFGKGPSGKRGRKRTTARSAPATSSTIEKLLATQDWAGAFTGQQRRGTAARVAVEPRTTFARWVWEFIIRGADSGRIHRGEKYRFDGNVLGLRIADGYIIGEVQGSQPEPFSVFIRFPRREQKQTDDVLRWLVNNPSAFTEFEHGELPYEQMEMLLCDGEEHIYSECTCPDPAPVCKHTVAVAAQLVADIDRDPLSLMQLRDYPQRELQRRLQELTQLRNRTAPKRLGLGGAVREDPNKIAQKADGAGGNDGGDNEQKKVAELFAVEADYWGNDLERVSVPSLEVIAPLTVTDRSLLHEALQPTCVISRETIRAVADLEDCWQHLQESLSLGQKER</sequence>
<protein>
    <recommendedName>
        <fullName evidence="3">SWIM-type domain-containing protein</fullName>
    </recommendedName>
</protein>
<dbReference type="PANTHER" id="PTHR38133:SF1">
    <property type="entry name" value="SLR1429 PROTEIN"/>
    <property type="match status" value="1"/>
</dbReference>
<dbReference type="AlphaFoldDB" id="A0AAW9SRV7"/>